<proteinExistence type="predicted"/>
<comment type="caution">
    <text evidence="1">The sequence shown here is derived from an EMBL/GenBank/DDBJ whole genome shotgun (WGS) entry which is preliminary data.</text>
</comment>
<protein>
    <submittedName>
        <fullName evidence="1">Uncharacterized protein</fullName>
    </submittedName>
</protein>
<evidence type="ECO:0000313" key="1">
    <source>
        <dbReference type="EMBL" id="GGU68305.1"/>
    </source>
</evidence>
<evidence type="ECO:0000313" key="2">
    <source>
        <dbReference type="Proteomes" id="UP000654471"/>
    </source>
</evidence>
<reference evidence="2" key="1">
    <citation type="journal article" date="2019" name="Int. J. Syst. Evol. Microbiol.">
        <title>The Global Catalogue of Microorganisms (GCM) 10K type strain sequencing project: providing services to taxonomists for standard genome sequencing and annotation.</title>
        <authorList>
            <consortium name="The Broad Institute Genomics Platform"/>
            <consortium name="The Broad Institute Genome Sequencing Center for Infectious Disease"/>
            <person name="Wu L."/>
            <person name="Ma J."/>
        </authorList>
    </citation>
    <scope>NUCLEOTIDE SEQUENCE [LARGE SCALE GENOMIC DNA]</scope>
    <source>
        <strain evidence="2">JCM 3399</strain>
    </source>
</reference>
<organism evidence="1 2">
    <name type="scientific">Streptomyces albospinus</name>
    <dbReference type="NCBI Taxonomy" id="285515"/>
    <lineage>
        <taxon>Bacteria</taxon>
        <taxon>Bacillati</taxon>
        <taxon>Actinomycetota</taxon>
        <taxon>Actinomycetes</taxon>
        <taxon>Kitasatosporales</taxon>
        <taxon>Streptomycetaceae</taxon>
        <taxon>Streptomyces</taxon>
    </lineage>
</organism>
<dbReference type="Proteomes" id="UP000654471">
    <property type="component" value="Unassembled WGS sequence"/>
</dbReference>
<accession>A0ABQ2V4D3</accession>
<gene>
    <name evidence="1" type="ORF">GCM10010211_37010</name>
</gene>
<name>A0ABQ2V4D3_9ACTN</name>
<sequence>MASWDIQPQGVQGQLKVVGTHAEDLGNALNTLLTDMQEAAQAAGTAVPGSHAETLPQGGLMAPRGYKPVGPVAPDLLPHKATGPVAAALVEYVRHRKKDMKAMADRCQAAVLGAAKATNEYVQGDLEAAKNAQRAARDVRLNALKDFGGKKK</sequence>
<dbReference type="InterPro" id="IPR045436">
    <property type="entry name" value="DUF6507"/>
</dbReference>
<keyword evidence="2" id="KW-1185">Reference proteome</keyword>
<dbReference type="Pfam" id="PF20117">
    <property type="entry name" value="DUF6507"/>
    <property type="match status" value="1"/>
</dbReference>
<dbReference type="EMBL" id="BMRP01000012">
    <property type="protein sequence ID" value="GGU68305.1"/>
    <property type="molecule type" value="Genomic_DNA"/>
</dbReference>
<dbReference type="RefSeq" id="WP_189301331.1">
    <property type="nucleotide sequence ID" value="NZ_BMRP01000012.1"/>
</dbReference>